<dbReference type="InterPro" id="IPR038911">
    <property type="entry name" value="SCLT1"/>
</dbReference>
<dbReference type="Proteomes" id="UP000827092">
    <property type="component" value="Unassembled WGS sequence"/>
</dbReference>
<evidence type="ECO:0000313" key="3">
    <source>
        <dbReference type="Proteomes" id="UP000827092"/>
    </source>
</evidence>
<proteinExistence type="predicted"/>
<protein>
    <submittedName>
        <fullName evidence="2">Uncharacterized protein</fullName>
    </submittedName>
</protein>
<comment type="caution">
    <text evidence="2">The sequence shown here is derived from an EMBL/GenBank/DDBJ whole genome shotgun (WGS) entry which is preliminary data.</text>
</comment>
<evidence type="ECO:0000313" key="2">
    <source>
        <dbReference type="EMBL" id="KAG8184444.1"/>
    </source>
</evidence>
<gene>
    <name evidence="2" type="ORF">JTE90_026362</name>
</gene>
<dbReference type="GO" id="GO:0060271">
    <property type="term" value="P:cilium assembly"/>
    <property type="evidence" value="ECO:0007669"/>
    <property type="project" value="TreeGrafter"/>
</dbReference>
<evidence type="ECO:0000256" key="1">
    <source>
        <dbReference type="SAM" id="Coils"/>
    </source>
</evidence>
<keyword evidence="1" id="KW-0175">Coiled coil</keyword>
<dbReference type="PANTHER" id="PTHR35970">
    <property type="entry name" value="SODIUM CHANNEL AND CLATHRIN LINKER 1"/>
    <property type="match status" value="1"/>
</dbReference>
<dbReference type="GO" id="GO:0045162">
    <property type="term" value="P:clustering of voltage-gated sodium channels"/>
    <property type="evidence" value="ECO:0007669"/>
    <property type="project" value="InterPro"/>
</dbReference>
<keyword evidence="3" id="KW-1185">Reference proteome</keyword>
<dbReference type="AlphaFoldDB" id="A0AAV6UJH9"/>
<feature type="coiled-coil region" evidence="1">
    <location>
        <begin position="12"/>
        <end position="57"/>
    </location>
</feature>
<sequence length="554" mass="63969">MNPATQEYFHTYQTLKDELSTYKNQQTQMKLQVSKLLDENKRLYAELKDTARRYELESSVSGCAELKNKLDAAVVAKNAAVEMWQLALAKMEEQELQLVGKRSIVETERSEAEKVVDKIKEEYVQGLNVLSSEVTTYRGELSDALRELRLKTSDLEKCRSDLETALEGQVKAKQTITELEKAKEELQGTVESLTTMVSETKTFLTKNNNEITSLKTKNEELSSLVSDLREQNKNLRSEAKTLEKDAKNSLITAQEAILRRKEMSYKEEQYLKDIEHLKSTINIEAEKVGLKHKAEMRNMQKDAAEKVKALMDEIETLHREIGERQSLFERATREKQALESKLELLYSECSSSAGGGVSEELCRRLTIAERERDEQEFRARALEADLQEMKSSKEQELHCANEERDSLQLRLQKVLEDFDRSSLDRLQLSEEVTRLKKACYGLEKELKRTSEKDAKDISSLREELRRAEASFEQRLKFHEERYKKACAELRSLLDAEFGISNKLKEVLDDVIVQSEAKIKELQQTIIHLQNHNKELSNSLMQDVYVPNYGLTMDR</sequence>
<name>A0AAV6UJH9_9ARAC</name>
<feature type="coiled-coil region" evidence="1">
    <location>
        <begin position="169"/>
        <end position="252"/>
    </location>
</feature>
<organism evidence="2 3">
    <name type="scientific">Oedothorax gibbosus</name>
    <dbReference type="NCBI Taxonomy" id="931172"/>
    <lineage>
        <taxon>Eukaryota</taxon>
        <taxon>Metazoa</taxon>
        <taxon>Ecdysozoa</taxon>
        <taxon>Arthropoda</taxon>
        <taxon>Chelicerata</taxon>
        <taxon>Arachnida</taxon>
        <taxon>Araneae</taxon>
        <taxon>Araneomorphae</taxon>
        <taxon>Entelegynae</taxon>
        <taxon>Araneoidea</taxon>
        <taxon>Linyphiidae</taxon>
        <taxon>Erigoninae</taxon>
        <taxon>Oedothorax</taxon>
    </lineage>
</organism>
<feature type="coiled-coil region" evidence="1">
    <location>
        <begin position="293"/>
        <end position="417"/>
    </location>
</feature>
<dbReference type="PANTHER" id="PTHR35970:SF1">
    <property type="entry name" value="SODIUM CHANNEL AND CLATHRIN LINKER 1"/>
    <property type="match status" value="1"/>
</dbReference>
<feature type="coiled-coil region" evidence="1">
    <location>
        <begin position="461"/>
        <end position="538"/>
    </location>
</feature>
<reference evidence="2 3" key="1">
    <citation type="journal article" date="2022" name="Nat. Ecol. Evol.">
        <title>A masculinizing supergene underlies an exaggerated male reproductive morph in a spider.</title>
        <authorList>
            <person name="Hendrickx F."/>
            <person name="De Corte Z."/>
            <person name="Sonet G."/>
            <person name="Van Belleghem S.M."/>
            <person name="Kostlbacher S."/>
            <person name="Vangestel C."/>
        </authorList>
    </citation>
    <scope>NUCLEOTIDE SEQUENCE [LARGE SCALE GENOMIC DNA]</scope>
    <source>
        <strain evidence="2">W744_W776</strain>
    </source>
</reference>
<accession>A0AAV6UJH9</accession>
<dbReference type="GO" id="GO:0005814">
    <property type="term" value="C:centriole"/>
    <property type="evidence" value="ECO:0007669"/>
    <property type="project" value="TreeGrafter"/>
</dbReference>
<dbReference type="EMBL" id="JAFNEN010000373">
    <property type="protein sequence ID" value="KAG8184444.1"/>
    <property type="molecule type" value="Genomic_DNA"/>
</dbReference>